<dbReference type="PROSITE" id="PS50043">
    <property type="entry name" value="HTH_LUXR_2"/>
    <property type="match status" value="1"/>
</dbReference>
<dbReference type="InterPro" id="IPR036693">
    <property type="entry name" value="TF_LuxR_autoind-bd_dom_sf"/>
</dbReference>
<dbReference type="PRINTS" id="PR00038">
    <property type="entry name" value="HTHLUXR"/>
</dbReference>
<dbReference type="InterPro" id="IPR000792">
    <property type="entry name" value="Tscrpt_reg_LuxR_C"/>
</dbReference>
<proteinExistence type="predicted"/>
<dbReference type="AlphaFoldDB" id="A0A840X1N8"/>
<keyword evidence="2 5" id="KW-0238">DNA-binding</keyword>
<dbReference type="Pfam" id="PF00196">
    <property type="entry name" value="GerE"/>
    <property type="match status" value="1"/>
</dbReference>
<dbReference type="PANTHER" id="PTHR44688:SF16">
    <property type="entry name" value="DNA-BINDING TRANSCRIPTIONAL ACTIVATOR DEVR_DOSR"/>
    <property type="match status" value="1"/>
</dbReference>
<evidence type="ECO:0000256" key="3">
    <source>
        <dbReference type="ARBA" id="ARBA00023163"/>
    </source>
</evidence>
<sequence>MTLANQIADLIDALAPIPPTPDGWAQAMEVLARYGVTAVNLGDAVTQTGEILWMRSSMQDQWLSDYVGEGFYEVDPVVAGLREGASSMEMALGQMARDTAEDRRAWELDHGMRAAGYATIFCQPFAGPKEGVGRLVNLTSDLSRDDFLAGDQDVILRTAMALLAGKFGPGHLGDAGAADTLLYATQDGLAKVERLSDRERDVLRLLALGHMNARIADLLQIAEVTVRAHLKSARRKLGAATREQALAIAMARGLITL</sequence>
<gene>
    <name evidence="5" type="ORF">FHS89_001825</name>
</gene>
<dbReference type="InterPro" id="IPR036388">
    <property type="entry name" value="WH-like_DNA-bd_sf"/>
</dbReference>
<name>A0A840X1N8_9RHOB</name>
<dbReference type="Gene3D" id="1.10.10.10">
    <property type="entry name" value="Winged helix-like DNA-binding domain superfamily/Winged helix DNA-binding domain"/>
    <property type="match status" value="1"/>
</dbReference>
<dbReference type="InterPro" id="IPR005143">
    <property type="entry name" value="TF_LuxR_autoind-bd_dom"/>
</dbReference>
<dbReference type="InterPro" id="IPR016032">
    <property type="entry name" value="Sig_transdc_resp-reg_C-effctor"/>
</dbReference>
<comment type="caution">
    <text evidence="5">The sequence shown here is derived from an EMBL/GenBank/DDBJ whole genome shotgun (WGS) entry which is preliminary data.</text>
</comment>
<evidence type="ECO:0000256" key="2">
    <source>
        <dbReference type="ARBA" id="ARBA00023125"/>
    </source>
</evidence>
<accession>A0A840X1N8</accession>
<dbReference type="GO" id="GO:0003677">
    <property type="term" value="F:DNA binding"/>
    <property type="evidence" value="ECO:0007669"/>
    <property type="project" value="UniProtKB-KW"/>
</dbReference>
<keyword evidence="1" id="KW-0805">Transcription regulation</keyword>
<dbReference type="SUPFAM" id="SSF46894">
    <property type="entry name" value="C-terminal effector domain of the bipartite response regulators"/>
    <property type="match status" value="1"/>
</dbReference>
<dbReference type="EMBL" id="JACIJS010000005">
    <property type="protein sequence ID" value="MBB5515805.1"/>
    <property type="molecule type" value="Genomic_DNA"/>
</dbReference>
<dbReference type="CDD" id="cd06170">
    <property type="entry name" value="LuxR_C_like"/>
    <property type="match status" value="1"/>
</dbReference>
<evidence type="ECO:0000313" key="6">
    <source>
        <dbReference type="Proteomes" id="UP000553766"/>
    </source>
</evidence>
<reference evidence="5 6" key="1">
    <citation type="submission" date="2020-08" db="EMBL/GenBank/DDBJ databases">
        <title>Genomic Encyclopedia of Type Strains, Phase IV (KMG-IV): sequencing the most valuable type-strain genomes for metagenomic binning, comparative biology and taxonomic classification.</title>
        <authorList>
            <person name="Goeker M."/>
        </authorList>
    </citation>
    <scope>NUCLEOTIDE SEQUENCE [LARGE SCALE GENOMIC DNA]</scope>
    <source>
        <strain evidence="5 6">DSM 103377</strain>
    </source>
</reference>
<evidence type="ECO:0000259" key="4">
    <source>
        <dbReference type="PROSITE" id="PS50043"/>
    </source>
</evidence>
<dbReference type="Gene3D" id="3.30.450.80">
    <property type="entry name" value="Transcription factor LuxR-like, autoinducer-binding domain"/>
    <property type="match status" value="1"/>
</dbReference>
<dbReference type="Pfam" id="PF03472">
    <property type="entry name" value="Autoind_bind"/>
    <property type="match status" value="1"/>
</dbReference>
<evidence type="ECO:0000256" key="1">
    <source>
        <dbReference type="ARBA" id="ARBA00023015"/>
    </source>
</evidence>
<dbReference type="PANTHER" id="PTHR44688">
    <property type="entry name" value="DNA-BINDING TRANSCRIPTIONAL ACTIVATOR DEVR_DOSR"/>
    <property type="match status" value="1"/>
</dbReference>
<dbReference type="GO" id="GO:0006355">
    <property type="term" value="P:regulation of DNA-templated transcription"/>
    <property type="evidence" value="ECO:0007669"/>
    <property type="project" value="InterPro"/>
</dbReference>
<dbReference type="Proteomes" id="UP000553766">
    <property type="component" value="Unassembled WGS sequence"/>
</dbReference>
<keyword evidence="3" id="KW-0804">Transcription</keyword>
<protein>
    <submittedName>
        <fullName evidence="5">DNA-binding CsgD family transcriptional regulator</fullName>
    </submittedName>
</protein>
<dbReference type="SMART" id="SM00421">
    <property type="entry name" value="HTH_LUXR"/>
    <property type="match status" value="1"/>
</dbReference>
<dbReference type="SUPFAM" id="SSF75516">
    <property type="entry name" value="Pheromone-binding domain of LuxR-like quorum-sensing transcription factors"/>
    <property type="match status" value="1"/>
</dbReference>
<evidence type="ECO:0000313" key="5">
    <source>
        <dbReference type="EMBL" id="MBB5515805.1"/>
    </source>
</evidence>
<dbReference type="RefSeq" id="WP_184010848.1">
    <property type="nucleotide sequence ID" value="NZ_JACIJS010000005.1"/>
</dbReference>
<keyword evidence="6" id="KW-1185">Reference proteome</keyword>
<organism evidence="5 6">
    <name type="scientific">Rubricella aquisinus</name>
    <dbReference type="NCBI Taxonomy" id="2028108"/>
    <lineage>
        <taxon>Bacteria</taxon>
        <taxon>Pseudomonadati</taxon>
        <taxon>Pseudomonadota</taxon>
        <taxon>Alphaproteobacteria</taxon>
        <taxon>Rhodobacterales</taxon>
        <taxon>Paracoccaceae</taxon>
        <taxon>Rubricella</taxon>
    </lineage>
</organism>
<dbReference type="PROSITE" id="PS00622">
    <property type="entry name" value="HTH_LUXR_1"/>
    <property type="match status" value="1"/>
</dbReference>
<feature type="domain" description="HTH luxR-type" evidence="4">
    <location>
        <begin position="188"/>
        <end position="253"/>
    </location>
</feature>